<protein>
    <submittedName>
        <fullName evidence="2">Uncharacterized protein</fullName>
    </submittedName>
</protein>
<evidence type="ECO:0000313" key="2">
    <source>
        <dbReference type="EMBL" id="NTS64652.1"/>
    </source>
</evidence>
<sequence>MPVVDPIVPFGVIVLEFGVMVLGVVERVRERVRDCDRDERVVLVDGVLIVESVVVVVDVLGVV</sequence>
<organism evidence="2 3">
    <name type="scientific">Sphingomonas hominis</name>
    <dbReference type="NCBI Taxonomy" id="2741495"/>
    <lineage>
        <taxon>Bacteria</taxon>
        <taxon>Pseudomonadati</taxon>
        <taxon>Pseudomonadota</taxon>
        <taxon>Alphaproteobacteria</taxon>
        <taxon>Sphingomonadales</taxon>
        <taxon>Sphingomonadaceae</taxon>
        <taxon>Sphingomonas</taxon>
    </lineage>
</organism>
<reference evidence="2 3" key="1">
    <citation type="submission" date="2020-06" db="EMBL/GenBank/DDBJ databases">
        <title>Sphingomonas hominis sp. nov., a member of the Sphingomonas, isolated from the hair of a 22-year-old girl.</title>
        <authorList>
            <person name="Zhang D.-F."/>
            <person name="Cui X.-W."/>
        </authorList>
    </citation>
    <scope>NUCLEOTIDE SEQUENCE [LARGE SCALE GENOMIC DNA]</scope>
    <source>
        <strain evidence="2 3">HHU CXW</strain>
    </source>
</reference>
<name>A0ABX2JJM5_9SPHN</name>
<keyword evidence="1" id="KW-0472">Membrane</keyword>
<keyword evidence="3" id="KW-1185">Reference proteome</keyword>
<keyword evidence="1" id="KW-0812">Transmembrane</keyword>
<accession>A0ABX2JJM5</accession>
<evidence type="ECO:0000313" key="3">
    <source>
        <dbReference type="Proteomes" id="UP000621447"/>
    </source>
</evidence>
<gene>
    <name evidence="2" type="ORF">HRV97_05725</name>
</gene>
<keyword evidence="1" id="KW-1133">Transmembrane helix</keyword>
<dbReference type="RefSeq" id="WP_174192932.1">
    <property type="nucleotide sequence ID" value="NZ_JABULH010000002.1"/>
</dbReference>
<evidence type="ECO:0000256" key="1">
    <source>
        <dbReference type="SAM" id="Phobius"/>
    </source>
</evidence>
<dbReference type="Proteomes" id="UP000621447">
    <property type="component" value="Unassembled WGS sequence"/>
</dbReference>
<dbReference type="EMBL" id="JABULH010000002">
    <property type="protein sequence ID" value="NTS64652.1"/>
    <property type="molecule type" value="Genomic_DNA"/>
</dbReference>
<proteinExistence type="predicted"/>
<comment type="caution">
    <text evidence="2">The sequence shown here is derived from an EMBL/GenBank/DDBJ whole genome shotgun (WGS) entry which is preliminary data.</text>
</comment>
<feature type="transmembrane region" description="Helical" evidence="1">
    <location>
        <begin position="6"/>
        <end position="25"/>
    </location>
</feature>
<feature type="transmembrane region" description="Helical" evidence="1">
    <location>
        <begin position="41"/>
        <end position="62"/>
    </location>
</feature>